<dbReference type="EMBL" id="JBAHYK010005238">
    <property type="protein sequence ID" value="KAL0562558.1"/>
    <property type="molecule type" value="Genomic_DNA"/>
</dbReference>
<sequence>MVGKEELSDLSRIWKHRTAEDTTATLNEVSELSTKKDKESLLKEFSLRYGQ</sequence>
<evidence type="ECO:0000313" key="1">
    <source>
        <dbReference type="EMBL" id="KAL0562558.1"/>
    </source>
</evidence>
<dbReference type="Proteomes" id="UP001465976">
    <property type="component" value="Unassembled WGS sequence"/>
</dbReference>
<protein>
    <submittedName>
        <fullName evidence="1">Uncharacterized protein</fullName>
    </submittedName>
</protein>
<comment type="caution">
    <text evidence="1">The sequence shown here is derived from an EMBL/GenBank/DDBJ whole genome shotgun (WGS) entry which is preliminary data.</text>
</comment>
<proteinExistence type="predicted"/>
<accession>A0ABR3EI50</accession>
<organism evidence="1 2">
    <name type="scientific">Marasmius crinis-equi</name>
    <dbReference type="NCBI Taxonomy" id="585013"/>
    <lineage>
        <taxon>Eukaryota</taxon>
        <taxon>Fungi</taxon>
        <taxon>Dikarya</taxon>
        <taxon>Basidiomycota</taxon>
        <taxon>Agaricomycotina</taxon>
        <taxon>Agaricomycetes</taxon>
        <taxon>Agaricomycetidae</taxon>
        <taxon>Agaricales</taxon>
        <taxon>Marasmiineae</taxon>
        <taxon>Marasmiaceae</taxon>
        <taxon>Marasmius</taxon>
    </lineage>
</organism>
<keyword evidence="2" id="KW-1185">Reference proteome</keyword>
<evidence type="ECO:0000313" key="2">
    <source>
        <dbReference type="Proteomes" id="UP001465976"/>
    </source>
</evidence>
<gene>
    <name evidence="1" type="ORF">V5O48_019528</name>
</gene>
<feature type="non-terminal residue" evidence="1">
    <location>
        <position position="51"/>
    </location>
</feature>
<reference evidence="1 2" key="1">
    <citation type="submission" date="2024-02" db="EMBL/GenBank/DDBJ databases">
        <title>A draft genome for the cacao thread blight pathogen Marasmius crinis-equi.</title>
        <authorList>
            <person name="Cohen S.P."/>
            <person name="Baruah I.K."/>
            <person name="Amoako-Attah I."/>
            <person name="Bukari Y."/>
            <person name="Meinhardt L.W."/>
            <person name="Bailey B.A."/>
        </authorList>
    </citation>
    <scope>NUCLEOTIDE SEQUENCE [LARGE SCALE GENOMIC DNA]</scope>
    <source>
        <strain evidence="1 2">GH-76</strain>
    </source>
</reference>
<name>A0ABR3EI50_9AGAR</name>